<dbReference type="AlphaFoldDB" id="A0A4R4T2S5"/>
<dbReference type="RefSeq" id="WP_132820774.1">
    <property type="nucleotide sequence ID" value="NZ_SMKI01000366.1"/>
</dbReference>
<keyword evidence="9" id="KW-1185">Reference proteome</keyword>
<evidence type="ECO:0000256" key="3">
    <source>
        <dbReference type="ARBA" id="ARBA00023002"/>
    </source>
</evidence>
<dbReference type="Pfam" id="PF13462">
    <property type="entry name" value="Thioredoxin_4"/>
    <property type="match status" value="1"/>
</dbReference>
<accession>A0A4R4T2S5</accession>
<organism evidence="8 9">
    <name type="scientific">Streptomyces hainanensis</name>
    <dbReference type="NCBI Taxonomy" id="402648"/>
    <lineage>
        <taxon>Bacteria</taxon>
        <taxon>Bacillati</taxon>
        <taxon>Actinomycetota</taxon>
        <taxon>Actinomycetes</taxon>
        <taxon>Kitasatosporales</taxon>
        <taxon>Streptomycetaceae</taxon>
        <taxon>Streptomyces</taxon>
    </lineage>
</organism>
<comment type="caution">
    <text evidence="8">The sequence shown here is derived from an EMBL/GenBank/DDBJ whole genome shotgun (WGS) entry which is preliminary data.</text>
</comment>
<feature type="domain" description="Thioredoxin-like fold" evidence="7">
    <location>
        <begin position="99"/>
        <end position="275"/>
    </location>
</feature>
<dbReference type="OrthoDB" id="4135024at2"/>
<dbReference type="EMBL" id="SMKI01000366">
    <property type="protein sequence ID" value="TDC68679.1"/>
    <property type="molecule type" value="Genomic_DNA"/>
</dbReference>
<dbReference type="PANTHER" id="PTHR13887">
    <property type="entry name" value="GLUTATHIONE S-TRANSFERASE KAPPA"/>
    <property type="match status" value="1"/>
</dbReference>
<evidence type="ECO:0000256" key="4">
    <source>
        <dbReference type="ARBA" id="ARBA00023157"/>
    </source>
</evidence>
<gene>
    <name evidence="8" type="ORF">E1283_27010</name>
</gene>
<keyword evidence="5" id="KW-0676">Redox-active center</keyword>
<keyword evidence="4" id="KW-1015">Disulfide bond</keyword>
<dbReference type="Gene3D" id="3.40.30.10">
    <property type="entry name" value="Glutaredoxin"/>
    <property type="match status" value="1"/>
</dbReference>
<reference evidence="8 9" key="1">
    <citation type="submission" date="2019-03" db="EMBL/GenBank/DDBJ databases">
        <title>Draft genome sequences of novel Actinobacteria.</title>
        <authorList>
            <person name="Sahin N."/>
            <person name="Ay H."/>
            <person name="Saygin H."/>
        </authorList>
    </citation>
    <scope>NUCLEOTIDE SEQUENCE [LARGE SCALE GENOMIC DNA]</scope>
    <source>
        <strain evidence="8 9">DSM 41900</strain>
    </source>
</reference>
<evidence type="ECO:0000256" key="1">
    <source>
        <dbReference type="ARBA" id="ARBA00005791"/>
    </source>
</evidence>
<sequence>MSKRNSSEAKRAARERLRAERERDERRARLRRRLAVGGAAIALLGVAGGVGVAVANMGGGGDNTDWGAVRAQLDDGTDGADAEFATAAPANATGDDGLTVRVGDENAANTLTLYEDARCPACAAFEQGTGETVRQGMDDGSYNVEYVFGTFLDDRLTGSGSRNALNALGAALDVSPEAFVDYHDALYSTEFHPEESSDDFADDDYLLEIAQSVPELQDNQQFEDAVQNSTFAVWALQMSDKFNADEDVTGTPTLKFNGTVVDTPQTPEDFTAMVEANSTE</sequence>
<keyword evidence="3" id="KW-0560">Oxidoreductase</keyword>
<dbReference type="InterPro" id="IPR036249">
    <property type="entry name" value="Thioredoxin-like_sf"/>
</dbReference>
<evidence type="ECO:0000313" key="8">
    <source>
        <dbReference type="EMBL" id="TDC68679.1"/>
    </source>
</evidence>
<evidence type="ECO:0000256" key="2">
    <source>
        <dbReference type="ARBA" id="ARBA00022729"/>
    </source>
</evidence>
<dbReference type="GO" id="GO:0016491">
    <property type="term" value="F:oxidoreductase activity"/>
    <property type="evidence" value="ECO:0007669"/>
    <property type="project" value="UniProtKB-KW"/>
</dbReference>
<dbReference type="Proteomes" id="UP000295345">
    <property type="component" value="Unassembled WGS sequence"/>
</dbReference>
<evidence type="ECO:0000256" key="5">
    <source>
        <dbReference type="ARBA" id="ARBA00023284"/>
    </source>
</evidence>
<keyword evidence="2" id="KW-0732">Signal</keyword>
<evidence type="ECO:0000259" key="7">
    <source>
        <dbReference type="Pfam" id="PF13462"/>
    </source>
</evidence>
<proteinExistence type="inferred from homology"/>
<feature type="region of interest" description="Disordered" evidence="6">
    <location>
        <begin position="1"/>
        <end position="26"/>
    </location>
</feature>
<name>A0A4R4T2S5_9ACTN</name>
<evidence type="ECO:0000256" key="6">
    <source>
        <dbReference type="SAM" id="MobiDB-lite"/>
    </source>
</evidence>
<evidence type="ECO:0000313" key="9">
    <source>
        <dbReference type="Proteomes" id="UP000295345"/>
    </source>
</evidence>
<dbReference type="SUPFAM" id="SSF52833">
    <property type="entry name" value="Thioredoxin-like"/>
    <property type="match status" value="1"/>
</dbReference>
<protein>
    <submittedName>
        <fullName evidence="8">DsbA family protein</fullName>
    </submittedName>
</protein>
<comment type="similarity">
    <text evidence="1">Belongs to the thioredoxin family. DsbA subfamily.</text>
</comment>
<dbReference type="InterPro" id="IPR012336">
    <property type="entry name" value="Thioredoxin-like_fold"/>
</dbReference>
<dbReference type="PANTHER" id="PTHR13887:SF14">
    <property type="entry name" value="DISULFIDE BOND FORMATION PROTEIN D"/>
    <property type="match status" value="1"/>
</dbReference>